<evidence type="ECO:0000313" key="1">
    <source>
        <dbReference type="EMBL" id="ADY55575.1"/>
    </source>
</evidence>
<dbReference type="Proteomes" id="UP000007488">
    <property type="component" value="Chromosome"/>
</dbReference>
<dbReference type="KEGG" id="sgy:Sgly_1261"/>
<reference evidence="1 2" key="1">
    <citation type="journal article" date="2011" name="Stand. Genomic Sci.">
        <title>Complete genome sequence of Syntrophobotulus glycolicus type strain (FlGlyR).</title>
        <authorList>
            <person name="Han C."/>
            <person name="Mwirichia R."/>
            <person name="Chertkov O."/>
            <person name="Held B."/>
            <person name="Lapidus A."/>
            <person name="Nolan M."/>
            <person name="Lucas S."/>
            <person name="Hammon N."/>
            <person name="Deshpande S."/>
            <person name="Cheng J.F."/>
            <person name="Tapia R."/>
            <person name="Goodwin L."/>
            <person name="Pitluck S."/>
            <person name="Huntemann M."/>
            <person name="Liolios K."/>
            <person name="Ivanova N."/>
            <person name="Pagani I."/>
            <person name="Mavromatis K."/>
            <person name="Ovchinikova G."/>
            <person name="Pati A."/>
            <person name="Chen A."/>
            <person name="Palaniappan K."/>
            <person name="Land M."/>
            <person name="Hauser L."/>
            <person name="Brambilla E.M."/>
            <person name="Rohde M."/>
            <person name="Spring S."/>
            <person name="Sikorski J."/>
            <person name="Goker M."/>
            <person name="Woyke T."/>
            <person name="Bristow J."/>
            <person name="Eisen J.A."/>
            <person name="Markowitz V."/>
            <person name="Hugenholtz P."/>
            <person name="Kyrpides N.C."/>
            <person name="Klenk H.P."/>
            <person name="Detter J.C."/>
        </authorList>
    </citation>
    <scope>NUCLEOTIDE SEQUENCE [LARGE SCALE GENOMIC DNA]</scope>
    <source>
        <strain evidence="2">DSM 8271 / FlGlyR</strain>
    </source>
</reference>
<organism evidence="1 2">
    <name type="scientific">Syntrophobotulus glycolicus (strain DSM 8271 / FlGlyR)</name>
    <dbReference type="NCBI Taxonomy" id="645991"/>
    <lineage>
        <taxon>Bacteria</taxon>
        <taxon>Bacillati</taxon>
        <taxon>Bacillota</taxon>
        <taxon>Clostridia</taxon>
        <taxon>Eubacteriales</taxon>
        <taxon>Desulfitobacteriaceae</taxon>
        <taxon>Syntrophobotulus</taxon>
    </lineage>
</organism>
<proteinExistence type="predicted"/>
<dbReference type="PANTHER" id="PTHR33677">
    <property type="entry name" value="TRANSCRIPTIONAL REPRESSOR FRMR-RELATED"/>
    <property type="match status" value="1"/>
</dbReference>
<reference evidence="2" key="2">
    <citation type="submission" date="2011-02" db="EMBL/GenBank/DDBJ databases">
        <title>The complete genome of Syntrophobotulus glycolicus DSM 8271.</title>
        <authorList>
            <person name="Lucas S."/>
            <person name="Copeland A."/>
            <person name="Lapidus A."/>
            <person name="Bruce D."/>
            <person name="Goodwin L."/>
            <person name="Pitluck S."/>
            <person name="Kyrpides N."/>
            <person name="Mavromatis K."/>
            <person name="Pagani I."/>
            <person name="Ivanova N."/>
            <person name="Mikhailova N."/>
            <person name="Chertkov O."/>
            <person name="Held B."/>
            <person name="Detter J.C."/>
            <person name="Tapia R."/>
            <person name="Han C."/>
            <person name="Land M."/>
            <person name="Hauser L."/>
            <person name="Markowitz V."/>
            <person name="Cheng J.-F."/>
            <person name="Hugenholtz P."/>
            <person name="Woyke T."/>
            <person name="Wu D."/>
            <person name="Spring S."/>
            <person name="Schroeder M."/>
            <person name="Brambilla E."/>
            <person name="Klenk H.-P."/>
            <person name="Eisen J.A."/>
        </authorList>
    </citation>
    <scope>NUCLEOTIDE SEQUENCE [LARGE SCALE GENOMIC DNA]</scope>
    <source>
        <strain evidence="2">DSM 8271 / FlGlyR</strain>
    </source>
</reference>
<dbReference type="EMBL" id="CP002547">
    <property type="protein sequence ID" value="ADY55575.1"/>
    <property type="molecule type" value="Genomic_DNA"/>
</dbReference>
<accession>F0SV75</accession>
<dbReference type="HOGENOM" id="CLU_130332_4_2_9"/>
<keyword evidence="2" id="KW-1185">Reference proteome</keyword>
<dbReference type="GO" id="GO:0045892">
    <property type="term" value="P:negative regulation of DNA-templated transcription"/>
    <property type="evidence" value="ECO:0007669"/>
    <property type="project" value="UniProtKB-ARBA"/>
</dbReference>
<dbReference type="CDD" id="cd10158">
    <property type="entry name" value="CsoR-like_DUF156_1"/>
    <property type="match status" value="1"/>
</dbReference>
<dbReference type="Pfam" id="PF02583">
    <property type="entry name" value="Trns_repr_metal"/>
    <property type="match status" value="1"/>
</dbReference>
<dbReference type="InterPro" id="IPR003735">
    <property type="entry name" value="Metal_Tscrpt_repr"/>
</dbReference>
<evidence type="ECO:0008006" key="3">
    <source>
        <dbReference type="Google" id="ProtNLM"/>
    </source>
</evidence>
<dbReference type="GO" id="GO:0046872">
    <property type="term" value="F:metal ion binding"/>
    <property type="evidence" value="ECO:0007669"/>
    <property type="project" value="InterPro"/>
</dbReference>
<dbReference type="PANTHER" id="PTHR33677:SF3">
    <property type="entry name" value="COPPER-SENSING TRANSCRIPTIONAL REPRESSOR RICR"/>
    <property type="match status" value="1"/>
</dbReference>
<dbReference type="InterPro" id="IPR038390">
    <property type="entry name" value="Metal_Tscrpt_repr_sf"/>
</dbReference>
<evidence type="ECO:0000313" key="2">
    <source>
        <dbReference type="Proteomes" id="UP000007488"/>
    </source>
</evidence>
<name>F0SV75_SYNGF</name>
<dbReference type="GO" id="GO:0003677">
    <property type="term" value="F:DNA binding"/>
    <property type="evidence" value="ECO:0007669"/>
    <property type="project" value="InterPro"/>
</dbReference>
<dbReference type="Gene3D" id="1.20.58.1000">
    <property type="entry name" value="Metal-sensitive repressor, helix protomer"/>
    <property type="match status" value="1"/>
</dbReference>
<dbReference type="STRING" id="645991.Sgly_1261"/>
<sequence>MDVSAHAHHHSHRQTKKVLNRISRVTGHLQSVKKMVEEGRDCSEILIQLSAIRSAVNNIGRVILQDHIDHCVVEAVENNDKKVLDDLNNAIEKFLK</sequence>
<gene>
    <name evidence="1" type="ordered locus">Sgly_1261</name>
</gene>
<dbReference type="RefSeq" id="WP_013624445.1">
    <property type="nucleotide sequence ID" value="NC_015172.1"/>
</dbReference>
<dbReference type="AlphaFoldDB" id="F0SV75"/>
<protein>
    <recommendedName>
        <fullName evidence="3">Metal sensitive transcriptional repressor</fullName>
    </recommendedName>
</protein>
<dbReference type="eggNOG" id="COG1937">
    <property type="taxonomic scope" value="Bacteria"/>
</dbReference>